<gene>
    <name evidence="12" type="ORF">H9820_13920</name>
</gene>
<evidence type="ECO:0000256" key="6">
    <source>
        <dbReference type="ARBA" id="ARBA00023295"/>
    </source>
</evidence>
<proteinExistence type="inferred from homology"/>
<dbReference type="Pfam" id="PF00251">
    <property type="entry name" value="Glyco_hydro_32N"/>
    <property type="match status" value="1"/>
</dbReference>
<dbReference type="AlphaFoldDB" id="A0A9D1ZPH8"/>
<evidence type="ECO:0000256" key="3">
    <source>
        <dbReference type="ARBA" id="ARBA00012758"/>
    </source>
</evidence>
<reference evidence="12" key="2">
    <citation type="submission" date="2021-04" db="EMBL/GenBank/DDBJ databases">
        <authorList>
            <person name="Gilroy R."/>
        </authorList>
    </citation>
    <scope>NUCLEOTIDE SEQUENCE</scope>
    <source>
        <strain evidence="12">3204</strain>
    </source>
</reference>
<keyword evidence="6 8" id="KW-0326">Glycosidase</keyword>
<organism evidence="12 13">
    <name type="scientific">Candidatus Companilactobacillus pullicola</name>
    <dbReference type="NCBI Taxonomy" id="2838523"/>
    <lineage>
        <taxon>Bacteria</taxon>
        <taxon>Bacillati</taxon>
        <taxon>Bacillota</taxon>
        <taxon>Bacilli</taxon>
        <taxon>Lactobacillales</taxon>
        <taxon>Lactobacillaceae</taxon>
        <taxon>Companilactobacillus</taxon>
    </lineage>
</organism>
<comment type="pathway">
    <text evidence="1 9">Glycan biosynthesis; sucrose metabolism.</text>
</comment>
<evidence type="ECO:0000313" key="12">
    <source>
        <dbReference type="EMBL" id="HIY94026.1"/>
    </source>
</evidence>
<name>A0A9D1ZPH8_9LACO</name>
<dbReference type="NCBIfam" id="TIGR01322">
    <property type="entry name" value="scrB_fam"/>
    <property type="match status" value="1"/>
</dbReference>
<evidence type="ECO:0000256" key="4">
    <source>
        <dbReference type="ARBA" id="ARBA00019623"/>
    </source>
</evidence>
<dbReference type="InterPro" id="IPR013320">
    <property type="entry name" value="ConA-like_dom_sf"/>
</dbReference>
<dbReference type="InterPro" id="IPR013148">
    <property type="entry name" value="Glyco_hydro_32_N"/>
</dbReference>
<dbReference type="PANTHER" id="PTHR43101:SF1">
    <property type="entry name" value="BETA-FRUCTOSIDASE"/>
    <property type="match status" value="1"/>
</dbReference>
<dbReference type="Pfam" id="PF08244">
    <property type="entry name" value="Glyco_hydro_32C"/>
    <property type="match status" value="1"/>
</dbReference>
<evidence type="ECO:0000256" key="7">
    <source>
        <dbReference type="ARBA" id="ARBA00033367"/>
    </source>
</evidence>
<comment type="subcellular location">
    <subcellularLocation>
        <location evidence="9">Cytoplasm</location>
    </subcellularLocation>
</comment>
<comment type="similarity">
    <text evidence="2 8">Belongs to the glycosyl hydrolase 32 family.</text>
</comment>
<dbReference type="SUPFAM" id="SSF75005">
    <property type="entry name" value="Arabinanase/levansucrase/invertase"/>
    <property type="match status" value="1"/>
</dbReference>
<evidence type="ECO:0000259" key="10">
    <source>
        <dbReference type="Pfam" id="PF00251"/>
    </source>
</evidence>
<dbReference type="InterPro" id="IPR013189">
    <property type="entry name" value="Glyco_hydro_32_C"/>
</dbReference>
<evidence type="ECO:0000256" key="8">
    <source>
        <dbReference type="RuleBase" id="RU362110"/>
    </source>
</evidence>
<dbReference type="InterPro" id="IPR023296">
    <property type="entry name" value="Glyco_hydro_beta-prop_sf"/>
</dbReference>
<dbReference type="CDD" id="cd18623">
    <property type="entry name" value="GH32_ScrB-like"/>
    <property type="match status" value="1"/>
</dbReference>
<dbReference type="EMBL" id="DXCM01000099">
    <property type="protein sequence ID" value="HIY94026.1"/>
    <property type="molecule type" value="Genomic_DNA"/>
</dbReference>
<evidence type="ECO:0000313" key="13">
    <source>
        <dbReference type="Proteomes" id="UP000824013"/>
    </source>
</evidence>
<evidence type="ECO:0000256" key="2">
    <source>
        <dbReference type="ARBA" id="ARBA00009902"/>
    </source>
</evidence>
<comment type="catalytic activity">
    <reaction evidence="8">
        <text>Hydrolysis of terminal non-reducing beta-D-fructofuranoside residues in beta-D-fructofuranosides.</text>
        <dbReference type="EC" id="3.2.1.26"/>
    </reaction>
</comment>
<comment type="caution">
    <text evidence="12">The sequence shown here is derived from an EMBL/GenBank/DDBJ whole genome shotgun (WGS) entry which is preliminary data.</text>
</comment>
<feature type="domain" description="Glycosyl hydrolase family 32 N-terminal" evidence="10">
    <location>
        <begin position="40"/>
        <end position="350"/>
    </location>
</feature>
<sequence>MTNRIKEFKNMVDHLTDVPKKVIDKEKNVTRSSPYRQKYHVESESGTLGDPNGFSYFNGKYHLFYQWSPLAYSIEPHYTQHGWKHLTSDDLVHWQDLGAAIESDTKYDRYGTYSGSAIPENDKLLMIYTGNTWINTETKNNWLRVPYQVTAYMDKDNKVHRGNDPIMEGAISGYTAHFRDPKVWKKNGEYYAILGVQRANLTGTALIIHSKDFKDWNLLGELNTKYDSLGYMWECPDYFELDEKGVLVFCPQGLKSTGNEYQNIYQTCYLLGNKLSLPDTKFSTGDLKELDHGFDLYASQTMSSPDGRRILISWMGLPETSYPTEKFHYSGCMTIPKELRIKNNKLYQIPIKELDTCRVNKQTIRETLKDEVYHRKLRQAANEYDFTIDFKNSNAFIIDLFADEEDQRRFRIILNKKKSEIVLDRSKAGEDISIAYGTTRTLDYAMDNKINVRIYTDTSSVELFINGGEEVFTSRIFPDKSQSNFFLTSIGGTTNITGQTYEMNGQG</sequence>
<evidence type="ECO:0000256" key="1">
    <source>
        <dbReference type="ARBA" id="ARBA00004914"/>
    </source>
</evidence>
<dbReference type="Gene3D" id="2.60.120.560">
    <property type="entry name" value="Exo-inulinase, domain 1"/>
    <property type="match status" value="1"/>
</dbReference>
<dbReference type="SUPFAM" id="SSF49899">
    <property type="entry name" value="Concanavalin A-like lectins/glucanases"/>
    <property type="match status" value="1"/>
</dbReference>
<dbReference type="InterPro" id="IPR006232">
    <property type="entry name" value="Suc6P_hydrolase"/>
</dbReference>
<accession>A0A9D1ZPH8</accession>
<evidence type="ECO:0000256" key="9">
    <source>
        <dbReference type="RuleBase" id="RU365015"/>
    </source>
</evidence>
<evidence type="ECO:0000256" key="5">
    <source>
        <dbReference type="ARBA" id="ARBA00022801"/>
    </source>
</evidence>
<dbReference type="GO" id="GO:0005975">
    <property type="term" value="P:carbohydrate metabolic process"/>
    <property type="evidence" value="ECO:0007669"/>
    <property type="project" value="InterPro"/>
</dbReference>
<reference evidence="12" key="1">
    <citation type="journal article" date="2021" name="PeerJ">
        <title>Extensive microbial diversity within the chicken gut microbiome revealed by metagenomics and culture.</title>
        <authorList>
            <person name="Gilroy R."/>
            <person name="Ravi A."/>
            <person name="Getino M."/>
            <person name="Pursley I."/>
            <person name="Horton D.L."/>
            <person name="Alikhan N.F."/>
            <person name="Baker D."/>
            <person name="Gharbi K."/>
            <person name="Hall N."/>
            <person name="Watson M."/>
            <person name="Adriaenssens E.M."/>
            <person name="Foster-Nyarko E."/>
            <person name="Jarju S."/>
            <person name="Secka A."/>
            <person name="Antonio M."/>
            <person name="Oren A."/>
            <person name="Chaudhuri R.R."/>
            <person name="La Ragione R."/>
            <person name="Hildebrand F."/>
            <person name="Pallen M.J."/>
        </authorList>
    </citation>
    <scope>NUCLEOTIDE SEQUENCE</scope>
    <source>
        <strain evidence="12">3204</strain>
    </source>
</reference>
<keyword evidence="5 8" id="KW-0378">Hydrolase</keyword>
<protein>
    <recommendedName>
        <fullName evidence="4 8">Sucrose-6-phosphate hydrolase</fullName>
        <ecNumber evidence="3 8">3.2.1.26</ecNumber>
    </recommendedName>
    <alternativeName>
        <fullName evidence="7 9">Invertase</fullName>
    </alternativeName>
</protein>
<dbReference type="SMART" id="SM00640">
    <property type="entry name" value="Glyco_32"/>
    <property type="match status" value="1"/>
</dbReference>
<dbReference type="PANTHER" id="PTHR43101">
    <property type="entry name" value="BETA-FRUCTOSIDASE"/>
    <property type="match status" value="1"/>
</dbReference>
<dbReference type="InterPro" id="IPR051214">
    <property type="entry name" value="GH32_Enzymes"/>
</dbReference>
<keyword evidence="9" id="KW-0963">Cytoplasm</keyword>
<dbReference type="Proteomes" id="UP000824013">
    <property type="component" value="Unassembled WGS sequence"/>
</dbReference>
<dbReference type="EC" id="3.2.1.26" evidence="3 8"/>
<comment type="function">
    <text evidence="9">Enables the bacterium to metabolize sucrose as a sole carbon source.</text>
</comment>
<dbReference type="InterPro" id="IPR001362">
    <property type="entry name" value="Glyco_hydro_32"/>
</dbReference>
<dbReference type="Gene3D" id="2.115.10.20">
    <property type="entry name" value="Glycosyl hydrolase domain, family 43"/>
    <property type="match status" value="1"/>
</dbReference>
<feature type="domain" description="Glycosyl hydrolase family 32 C-terminal" evidence="11">
    <location>
        <begin position="354"/>
        <end position="496"/>
    </location>
</feature>
<keyword evidence="9" id="KW-0119">Carbohydrate metabolism</keyword>
<dbReference type="GO" id="GO:0004564">
    <property type="term" value="F:beta-fructofuranosidase activity"/>
    <property type="evidence" value="ECO:0007669"/>
    <property type="project" value="UniProtKB-EC"/>
</dbReference>
<evidence type="ECO:0000259" key="11">
    <source>
        <dbReference type="Pfam" id="PF08244"/>
    </source>
</evidence>
<dbReference type="GO" id="GO:0005737">
    <property type="term" value="C:cytoplasm"/>
    <property type="evidence" value="ECO:0007669"/>
    <property type="project" value="UniProtKB-SubCell"/>
</dbReference>